<feature type="region of interest" description="Disordered" evidence="19">
    <location>
        <begin position="593"/>
        <end position="637"/>
    </location>
</feature>
<dbReference type="GO" id="GO:1990918">
    <property type="term" value="P:double-strand break repair involved in meiotic recombination"/>
    <property type="evidence" value="ECO:0007669"/>
    <property type="project" value="TreeGrafter"/>
</dbReference>
<dbReference type="InterPro" id="IPR006554">
    <property type="entry name" value="Helicase-like_DEXD_c2"/>
</dbReference>
<evidence type="ECO:0000256" key="9">
    <source>
        <dbReference type="ARBA" id="ARBA00022806"/>
    </source>
</evidence>
<comment type="cofactor">
    <cofactor evidence="1">
        <name>[4Fe-4S] cluster</name>
        <dbReference type="ChEBI" id="CHEBI:49883"/>
    </cofactor>
</comment>
<dbReference type="SMART" id="SM00488">
    <property type="entry name" value="DEXDc2"/>
    <property type="match status" value="1"/>
</dbReference>
<accession>A0AAD5UIL2</accession>
<dbReference type="GO" id="GO:0006289">
    <property type="term" value="P:nucleotide-excision repair"/>
    <property type="evidence" value="ECO:0007669"/>
    <property type="project" value="TreeGrafter"/>
</dbReference>
<keyword evidence="12" id="KW-0411">Iron-sulfur</keyword>
<dbReference type="InterPro" id="IPR013020">
    <property type="entry name" value="Rad3/Chl1-like"/>
</dbReference>
<protein>
    <recommendedName>
        <fullName evidence="16">DNA 5'-3' helicase</fullName>
        <ecNumber evidence="16">5.6.2.3</ecNumber>
    </recommendedName>
    <alternativeName>
        <fullName evidence="18">DNA 5'-3' helicase FANCJ</fullName>
    </alternativeName>
</protein>
<dbReference type="FunFam" id="3.40.50.300:FF:000731">
    <property type="entry name" value="Fanconi anemia group J protein homolog"/>
    <property type="match status" value="1"/>
</dbReference>
<evidence type="ECO:0000256" key="13">
    <source>
        <dbReference type="ARBA" id="ARBA00023204"/>
    </source>
</evidence>
<gene>
    <name evidence="21" type="primary">BRIP1</name>
    <name evidence="21" type="ORF">HK103_005094</name>
</gene>
<dbReference type="GO" id="GO:0016818">
    <property type="term" value="F:hydrolase activity, acting on acid anhydrides, in phosphorus-containing anhydrides"/>
    <property type="evidence" value="ECO:0007669"/>
    <property type="project" value="InterPro"/>
</dbReference>
<evidence type="ECO:0000256" key="5">
    <source>
        <dbReference type="ARBA" id="ARBA00022723"/>
    </source>
</evidence>
<comment type="subcellular location">
    <subcellularLocation>
        <location evidence="2">Nucleus</location>
    </subcellularLocation>
</comment>
<dbReference type="GO" id="GO:0051539">
    <property type="term" value="F:4 iron, 4 sulfur cluster binding"/>
    <property type="evidence" value="ECO:0007669"/>
    <property type="project" value="UniProtKB-KW"/>
</dbReference>
<dbReference type="GO" id="GO:0003677">
    <property type="term" value="F:DNA binding"/>
    <property type="evidence" value="ECO:0007669"/>
    <property type="project" value="InterPro"/>
</dbReference>
<reference evidence="21" key="1">
    <citation type="submission" date="2020-05" db="EMBL/GenBank/DDBJ databases">
        <title>Phylogenomic resolution of chytrid fungi.</title>
        <authorList>
            <person name="Stajich J.E."/>
            <person name="Amses K."/>
            <person name="Simmons R."/>
            <person name="Seto K."/>
            <person name="Myers J."/>
            <person name="Bonds A."/>
            <person name="Quandt C.A."/>
            <person name="Barry K."/>
            <person name="Liu P."/>
            <person name="Grigoriev I."/>
            <person name="Longcore J.E."/>
            <person name="James T.Y."/>
        </authorList>
    </citation>
    <scope>NUCLEOTIDE SEQUENCE</scope>
    <source>
        <strain evidence="21">PLAUS21</strain>
    </source>
</reference>
<dbReference type="InterPro" id="IPR027417">
    <property type="entry name" value="P-loop_NTPase"/>
</dbReference>
<keyword evidence="8" id="KW-0378">Hydrolase</keyword>
<dbReference type="InterPro" id="IPR045028">
    <property type="entry name" value="DinG/Rad3-like"/>
</dbReference>
<evidence type="ECO:0000256" key="15">
    <source>
        <dbReference type="ARBA" id="ARBA00023242"/>
    </source>
</evidence>
<evidence type="ECO:0000256" key="10">
    <source>
        <dbReference type="ARBA" id="ARBA00022840"/>
    </source>
</evidence>
<dbReference type="PANTHER" id="PTHR11472:SF47">
    <property type="entry name" value="FANCONI ANEMIA GROUP J PROTEIN"/>
    <property type="match status" value="1"/>
</dbReference>
<evidence type="ECO:0000256" key="1">
    <source>
        <dbReference type="ARBA" id="ARBA00001966"/>
    </source>
</evidence>
<dbReference type="NCBIfam" id="TIGR00604">
    <property type="entry name" value="rad3"/>
    <property type="match status" value="1"/>
</dbReference>
<dbReference type="SUPFAM" id="SSF52540">
    <property type="entry name" value="P-loop containing nucleoside triphosphate hydrolases"/>
    <property type="match status" value="1"/>
</dbReference>
<dbReference type="Gene3D" id="3.40.50.300">
    <property type="entry name" value="P-loop containing nucleotide triphosphate hydrolases"/>
    <property type="match status" value="2"/>
</dbReference>
<dbReference type="CDD" id="cd18788">
    <property type="entry name" value="SF2_C_XPD"/>
    <property type="match status" value="1"/>
</dbReference>
<organism evidence="21 22">
    <name type="scientific">Boothiomyces macroporosus</name>
    <dbReference type="NCBI Taxonomy" id="261099"/>
    <lineage>
        <taxon>Eukaryota</taxon>
        <taxon>Fungi</taxon>
        <taxon>Fungi incertae sedis</taxon>
        <taxon>Chytridiomycota</taxon>
        <taxon>Chytridiomycota incertae sedis</taxon>
        <taxon>Chytridiomycetes</taxon>
        <taxon>Rhizophydiales</taxon>
        <taxon>Terramycetaceae</taxon>
        <taxon>Boothiomyces</taxon>
    </lineage>
</organism>
<keyword evidence="6" id="KW-0547">Nucleotide-binding</keyword>
<evidence type="ECO:0000256" key="19">
    <source>
        <dbReference type="SAM" id="MobiDB-lite"/>
    </source>
</evidence>
<keyword evidence="15" id="KW-0539">Nucleus</keyword>
<dbReference type="GO" id="GO:0046872">
    <property type="term" value="F:metal ion binding"/>
    <property type="evidence" value="ECO:0007669"/>
    <property type="project" value="UniProtKB-KW"/>
</dbReference>
<evidence type="ECO:0000256" key="18">
    <source>
        <dbReference type="ARBA" id="ARBA00082714"/>
    </source>
</evidence>
<dbReference type="Proteomes" id="UP001210925">
    <property type="component" value="Unassembled WGS sequence"/>
</dbReference>
<dbReference type="InterPro" id="IPR010614">
    <property type="entry name" value="RAD3-like_helicase_DEAD"/>
</dbReference>
<evidence type="ECO:0000256" key="6">
    <source>
        <dbReference type="ARBA" id="ARBA00022741"/>
    </source>
</evidence>
<comment type="catalytic activity">
    <reaction evidence="17">
        <text>ATP + H2O = ADP + phosphate + H(+)</text>
        <dbReference type="Rhea" id="RHEA:13065"/>
        <dbReference type="ChEBI" id="CHEBI:15377"/>
        <dbReference type="ChEBI" id="CHEBI:15378"/>
        <dbReference type="ChEBI" id="CHEBI:30616"/>
        <dbReference type="ChEBI" id="CHEBI:43474"/>
        <dbReference type="ChEBI" id="CHEBI:456216"/>
        <dbReference type="EC" id="5.6.2.3"/>
    </reaction>
</comment>
<keyword evidence="7" id="KW-0227">DNA damage</keyword>
<dbReference type="EMBL" id="JADGKB010000045">
    <property type="protein sequence ID" value="KAJ3256850.1"/>
    <property type="molecule type" value="Genomic_DNA"/>
</dbReference>
<evidence type="ECO:0000256" key="4">
    <source>
        <dbReference type="ARBA" id="ARBA00022485"/>
    </source>
</evidence>
<dbReference type="InterPro" id="IPR006555">
    <property type="entry name" value="ATP-dep_Helicase_C"/>
</dbReference>
<evidence type="ECO:0000256" key="14">
    <source>
        <dbReference type="ARBA" id="ARBA00023235"/>
    </source>
</evidence>
<feature type="domain" description="Helicase ATP-binding" evidence="20">
    <location>
        <begin position="1"/>
        <end position="174"/>
    </location>
</feature>
<evidence type="ECO:0000259" key="20">
    <source>
        <dbReference type="PROSITE" id="PS51193"/>
    </source>
</evidence>
<evidence type="ECO:0000313" key="21">
    <source>
        <dbReference type="EMBL" id="KAJ3256850.1"/>
    </source>
</evidence>
<evidence type="ECO:0000256" key="7">
    <source>
        <dbReference type="ARBA" id="ARBA00022763"/>
    </source>
</evidence>
<keyword evidence="9" id="KW-0347">Helicase</keyword>
<comment type="similarity">
    <text evidence="3">Belongs to the DEAD box helicase family. DEAH subfamily.</text>
</comment>
<comment type="caution">
    <text evidence="21">The sequence shown here is derived from an EMBL/GenBank/DDBJ whole genome shotgun (WGS) entry which is preliminary data.</text>
</comment>
<keyword evidence="14" id="KW-0413">Isomerase</keyword>
<evidence type="ECO:0000256" key="12">
    <source>
        <dbReference type="ARBA" id="ARBA00023014"/>
    </source>
</evidence>
<proteinExistence type="inferred from homology"/>
<keyword evidence="13" id="KW-0234">DNA repair</keyword>
<dbReference type="GO" id="GO:0005524">
    <property type="term" value="F:ATP binding"/>
    <property type="evidence" value="ECO:0007669"/>
    <property type="project" value="UniProtKB-KW"/>
</dbReference>
<keyword evidence="22" id="KW-1185">Reference proteome</keyword>
<dbReference type="InterPro" id="IPR014013">
    <property type="entry name" value="Helic_SF1/SF2_ATP-bd_DinG/Rad3"/>
</dbReference>
<sequence length="865" mass="98036">MSNRKRKLVEMWPDLVKNEKEVQRLKEMEEFQRNALQNQVQLNILGVPVNFPFKPYPSQMDIMTKELVQEGKKRKKCPYYAARLLAAGAEVVFAPYNYIIEPLIRQSCDINLGNTVLIFDEAHNIEGICADSGSVEISLDSIELAKANLRTVEKYFKDINITRIVDVLEHLTDWIDDQSKSPFPEKESNKVSKIWSGYDAVELFHGIGIDANNLNPLLADLERMKDILFREEQGQEEEGASQSKPSKIAPKLAVYTVNILTEFLMIVECLIFPDYKMILSKESRMKDGQMLFEYVLAFRCLNPGVIFQDIATKCRSVILTSGTLAPLDTYESELRAKFHDSLEASHVIKKEQIFVGLVSKGLDGKPLVGDFQTFRTQDYQDQLGMTIYRITKQIPNGILIFVPSYSWVDSLERRWTESGLWNTFERTFKIFKEPRKSKKGDLEELLKEYNESCKTKQTMLFCVFRGKMSEGIDFANERARGVICVGLPFPNVGDLKVKQKKIYNDAFSLKNNLLTGSEWFEIQAFRALNQALGRCIRHLNDWGCVVLIDARFPAARNLKMLPKWIQPFLQTFDTAKLMEKNLKQFFKNIQDLDKDNSNPNQALGNRKEIMTSPSPVTPRSVTVYDSSPLPNATPVKTKSSSIFETPVRQVQTPSLSTNSHSSYLQQPITQEITPLRGIASAKVSNSEAPMPSTINGVVSLGSKDSLVITSEDCDMPSYSPDASISMTEQVSRTNTPSISLDLSRFMYNPAVPIQEHIQQQQNHSIAVIPEEEYEEKEYHCYSCGAVVATTVEEHSWEYPFISVLGYTSSYYAIIRNIAGMEIYSGKYGADSRTIGDTSFKFYECSGCKSLTGILVDDIVLLVDKV</sequence>
<dbReference type="SMART" id="SM00491">
    <property type="entry name" value="HELICc2"/>
    <property type="match status" value="1"/>
</dbReference>
<dbReference type="EC" id="5.6.2.3" evidence="16"/>
<dbReference type="GO" id="GO:0005634">
    <property type="term" value="C:nucleus"/>
    <property type="evidence" value="ECO:0007669"/>
    <property type="project" value="UniProtKB-SubCell"/>
</dbReference>
<dbReference type="Pfam" id="PF06733">
    <property type="entry name" value="DEAD_2"/>
    <property type="match status" value="1"/>
</dbReference>
<dbReference type="GO" id="GO:0043139">
    <property type="term" value="F:5'-3' DNA helicase activity"/>
    <property type="evidence" value="ECO:0007669"/>
    <property type="project" value="UniProtKB-EC"/>
</dbReference>
<evidence type="ECO:0000256" key="2">
    <source>
        <dbReference type="ARBA" id="ARBA00004123"/>
    </source>
</evidence>
<evidence type="ECO:0000256" key="3">
    <source>
        <dbReference type="ARBA" id="ARBA00008792"/>
    </source>
</evidence>
<dbReference type="AlphaFoldDB" id="A0AAD5UIL2"/>
<evidence type="ECO:0000256" key="8">
    <source>
        <dbReference type="ARBA" id="ARBA00022801"/>
    </source>
</evidence>
<feature type="compositionally biased region" description="Polar residues" evidence="19">
    <location>
        <begin position="611"/>
        <end position="637"/>
    </location>
</feature>
<keyword evidence="4" id="KW-0004">4Fe-4S</keyword>
<evidence type="ECO:0000256" key="16">
    <source>
        <dbReference type="ARBA" id="ARBA00044969"/>
    </source>
</evidence>
<evidence type="ECO:0000256" key="17">
    <source>
        <dbReference type="ARBA" id="ARBA00048954"/>
    </source>
</evidence>
<name>A0AAD5UIL2_9FUNG</name>
<keyword evidence="11" id="KW-0408">Iron</keyword>
<dbReference type="PANTHER" id="PTHR11472">
    <property type="entry name" value="DNA REPAIR DEAD HELICASE RAD3/XP-D SUBFAMILY MEMBER"/>
    <property type="match status" value="1"/>
</dbReference>
<keyword evidence="5" id="KW-0479">Metal-binding</keyword>
<dbReference type="PROSITE" id="PS51193">
    <property type="entry name" value="HELICASE_ATP_BIND_2"/>
    <property type="match status" value="1"/>
</dbReference>
<dbReference type="Pfam" id="PF13307">
    <property type="entry name" value="Helicase_C_2"/>
    <property type="match status" value="1"/>
</dbReference>
<keyword evidence="10" id="KW-0067">ATP-binding</keyword>
<evidence type="ECO:0000313" key="22">
    <source>
        <dbReference type="Proteomes" id="UP001210925"/>
    </source>
</evidence>
<evidence type="ECO:0000256" key="11">
    <source>
        <dbReference type="ARBA" id="ARBA00023004"/>
    </source>
</evidence>